<dbReference type="InterPro" id="IPR002035">
    <property type="entry name" value="VWF_A"/>
</dbReference>
<dbReference type="SMART" id="SM00327">
    <property type="entry name" value="VWA"/>
    <property type="match status" value="1"/>
</dbReference>
<protein>
    <submittedName>
        <fullName evidence="3">VWA domain-containing protein</fullName>
    </submittedName>
</protein>
<evidence type="ECO:0000313" key="3">
    <source>
        <dbReference type="EMBL" id="QGS35952.1"/>
    </source>
</evidence>
<proteinExistence type="predicted"/>
<organism evidence="3 4">
    <name type="scientific">Corynebacterium xerosis</name>
    <dbReference type="NCBI Taxonomy" id="1725"/>
    <lineage>
        <taxon>Bacteria</taxon>
        <taxon>Bacillati</taxon>
        <taxon>Actinomycetota</taxon>
        <taxon>Actinomycetes</taxon>
        <taxon>Mycobacteriales</taxon>
        <taxon>Corynebacteriaceae</taxon>
        <taxon>Corynebacterium</taxon>
    </lineage>
</organism>
<reference evidence="3 4" key="1">
    <citation type="submission" date="2019-11" db="EMBL/GenBank/DDBJ databases">
        <title>FDA dAtabase for Regulatory Grade micrObial Sequences (FDA-ARGOS): Supporting development and validation of Infectious Disease Dx tests.</title>
        <authorList>
            <person name="Kerrigan L."/>
            <person name="Long C."/>
            <person name="Tallon L."/>
            <person name="Sadzewicz L."/>
            <person name="Vavikolanu K."/>
            <person name="Mehta A."/>
            <person name="Aluvathingal J."/>
            <person name="Nadendla S."/>
            <person name="Yan Y."/>
            <person name="Sichtig H."/>
        </authorList>
    </citation>
    <scope>NUCLEOTIDE SEQUENCE [LARGE SCALE GENOMIC DNA]</scope>
    <source>
        <strain evidence="3 4">FDAARGOS_674</strain>
    </source>
</reference>
<evidence type="ECO:0000259" key="2">
    <source>
        <dbReference type="PROSITE" id="PS50234"/>
    </source>
</evidence>
<dbReference type="InterPro" id="IPR052989">
    <property type="entry name" value="Mg-chelatase_DI-like"/>
</dbReference>
<dbReference type="SUPFAM" id="SSF53300">
    <property type="entry name" value="vWA-like"/>
    <property type="match status" value="1"/>
</dbReference>
<name>A0A6B8TRH9_9CORY</name>
<evidence type="ECO:0000313" key="4">
    <source>
        <dbReference type="Proteomes" id="UP000426857"/>
    </source>
</evidence>
<gene>
    <name evidence="3" type="ORF">FOB82_10960</name>
</gene>
<dbReference type="InterPro" id="IPR036465">
    <property type="entry name" value="vWFA_dom_sf"/>
</dbReference>
<dbReference type="AlphaFoldDB" id="A0A6B8TRH9"/>
<dbReference type="KEGG" id="cxe:FOB82_10960"/>
<dbReference type="Proteomes" id="UP000426857">
    <property type="component" value="Chromosome"/>
</dbReference>
<sequence length="258" mass="26788">MLLDGVGEGADGRRGRAKGPRGRDIRAVRNGRGVHVPGTVLAAAERGAGLEDGMVALARADLRGSEREGRESNLIVFLVDASGSMAARDRLEAVTGAVQSLLRDAYQRRDRVAVVTFRGDGATVELAPTKSTVAASRRLGDVRTGGRTPLAAGLDKARELIEREHRRDPSRRAMLVVLSDGRATSAGGRDGARAAANAIRRRGLAGAIVVDCESGRVRLGLAKELAGHLGAPCLRIGELSSDSVAGVVRAAVAVGQGP</sequence>
<dbReference type="Gene3D" id="3.40.50.410">
    <property type="entry name" value="von Willebrand factor, type A domain"/>
    <property type="match status" value="1"/>
</dbReference>
<dbReference type="PROSITE" id="PS50234">
    <property type="entry name" value="VWFA"/>
    <property type="match status" value="1"/>
</dbReference>
<evidence type="ECO:0000256" key="1">
    <source>
        <dbReference type="SAM" id="MobiDB-lite"/>
    </source>
</evidence>
<accession>A0A6B8TRH9</accession>
<dbReference type="PANTHER" id="PTHR35023">
    <property type="entry name" value="CHELATASE-RELATED"/>
    <property type="match status" value="1"/>
</dbReference>
<dbReference type="EMBL" id="CP046322">
    <property type="protein sequence ID" value="QGS35952.1"/>
    <property type="molecule type" value="Genomic_DNA"/>
</dbReference>
<dbReference type="PANTHER" id="PTHR35023:SF1">
    <property type="entry name" value="MG-PROTOPORPHYRIN IX CHELATASE"/>
    <property type="match status" value="1"/>
</dbReference>
<feature type="region of interest" description="Disordered" evidence="1">
    <location>
        <begin position="1"/>
        <end position="23"/>
    </location>
</feature>
<dbReference type="Pfam" id="PF13519">
    <property type="entry name" value="VWA_2"/>
    <property type="match status" value="1"/>
</dbReference>
<feature type="domain" description="VWFA" evidence="2">
    <location>
        <begin position="74"/>
        <end position="204"/>
    </location>
</feature>